<dbReference type="InterPro" id="IPR001650">
    <property type="entry name" value="Helicase_C-like"/>
</dbReference>
<evidence type="ECO:0000259" key="11">
    <source>
        <dbReference type="PROSITE" id="PS51192"/>
    </source>
</evidence>
<evidence type="ECO:0000256" key="10">
    <source>
        <dbReference type="SAM" id="MobiDB-lite"/>
    </source>
</evidence>
<evidence type="ECO:0000256" key="9">
    <source>
        <dbReference type="RuleBase" id="RU367027"/>
    </source>
</evidence>
<evidence type="ECO:0000256" key="4">
    <source>
        <dbReference type="ARBA" id="ARBA00022801"/>
    </source>
</evidence>
<comment type="function">
    <text evidence="9">ATP-dependent DNA helicase involved in DNA damage repair by homologous recombination and in genome maintenance. Capable of unwinding D-loops. Plays a role in limiting crossover recombinants during mitotic DNA double-strand break (DSB) repair. Component of a FANCM-MHF complex which promotes gene conversion at blocked replication forks, probably by reversal of the stalled fork.</text>
</comment>
<keyword evidence="14" id="KW-1185">Reference proteome</keyword>
<dbReference type="SMART" id="SM00487">
    <property type="entry name" value="DEXDc"/>
    <property type="match status" value="1"/>
</dbReference>
<keyword evidence="6" id="KW-0067">ATP-binding</keyword>
<evidence type="ECO:0000256" key="3">
    <source>
        <dbReference type="ARBA" id="ARBA00022741"/>
    </source>
</evidence>
<feature type="region of interest" description="Disordered" evidence="10">
    <location>
        <begin position="1145"/>
        <end position="1172"/>
    </location>
</feature>
<evidence type="ECO:0000256" key="8">
    <source>
        <dbReference type="ARBA" id="ARBA00047995"/>
    </source>
</evidence>
<dbReference type="GO" id="GO:0036297">
    <property type="term" value="P:interstrand cross-link repair"/>
    <property type="evidence" value="ECO:0007669"/>
    <property type="project" value="TreeGrafter"/>
</dbReference>
<comment type="catalytic activity">
    <reaction evidence="8 9">
        <text>ATP + H2O = ADP + phosphate + H(+)</text>
        <dbReference type="Rhea" id="RHEA:13065"/>
        <dbReference type="ChEBI" id="CHEBI:15377"/>
        <dbReference type="ChEBI" id="CHEBI:15378"/>
        <dbReference type="ChEBI" id="CHEBI:30616"/>
        <dbReference type="ChEBI" id="CHEBI:43474"/>
        <dbReference type="ChEBI" id="CHEBI:456216"/>
        <dbReference type="EC" id="3.6.4.12"/>
    </reaction>
</comment>
<dbReference type="InterPro" id="IPR011545">
    <property type="entry name" value="DEAD/DEAH_box_helicase_dom"/>
</dbReference>
<protein>
    <recommendedName>
        <fullName evidence="9">ATP-dependent DNA helicase</fullName>
        <ecNumber evidence="9">3.6.4.12</ecNumber>
    </recommendedName>
</protein>
<dbReference type="InterPro" id="IPR039686">
    <property type="entry name" value="FANCM/Mph1-like_ID"/>
</dbReference>
<gene>
    <name evidence="13" type="ORF">PIIN_04103</name>
</gene>
<dbReference type="InParanoid" id="G4TFT4"/>
<dbReference type="CDD" id="cd18033">
    <property type="entry name" value="DEXDc_FANCM"/>
    <property type="match status" value="1"/>
</dbReference>
<feature type="region of interest" description="Disordered" evidence="10">
    <location>
        <begin position="763"/>
        <end position="957"/>
    </location>
</feature>
<evidence type="ECO:0000313" key="13">
    <source>
        <dbReference type="EMBL" id="CCA70164.1"/>
    </source>
</evidence>
<evidence type="ECO:0000256" key="7">
    <source>
        <dbReference type="ARBA" id="ARBA00023242"/>
    </source>
</evidence>
<dbReference type="InterPro" id="IPR027417">
    <property type="entry name" value="P-loop_NTPase"/>
</dbReference>
<reference evidence="13 14" key="1">
    <citation type="journal article" date="2011" name="PLoS Pathog.">
        <title>Endophytic Life Strategies Decoded by Genome and Transcriptome Analyses of the Mutualistic Root Symbiont Piriformospora indica.</title>
        <authorList>
            <person name="Zuccaro A."/>
            <person name="Lahrmann U."/>
            <person name="Guldener U."/>
            <person name="Langen G."/>
            <person name="Pfiffi S."/>
            <person name="Biedenkopf D."/>
            <person name="Wong P."/>
            <person name="Samans B."/>
            <person name="Grimm C."/>
            <person name="Basiewicz M."/>
            <person name="Murat C."/>
            <person name="Martin F."/>
            <person name="Kogel K.H."/>
        </authorList>
    </citation>
    <scope>NUCLEOTIDE SEQUENCE [LARGE SCALE GENOMIC DNA]</scope>
    <source>
        <strain evidence="13 14">DSM 11827</strain>
    </source>
</reference>
<accession>G4TFT4</accession>
<dbReference type="SMART" id="SM00490">
    <property type="entry name" value="HELICc"/>
    <property type="match status" value="1"/>
</dbReference>
<feature type="region of interest" description="Disordered" evidence="10">
    <location>
        <begin position="986"/>
        <end position="1060"/>
    </location>
</feature>
<dbReference type="GO" id="GO:0000400">
    <property type="term" value="F:four-way junction DNA binding"/>
    <property type="evidence" value="ECO:0007669"/>
    <property type="project" value="TreeGrafter"/>
</dbReference>
<evidence type="ECO:0000256" key="2">
    <source>
        <dbReference type="ARBA" id="ARBA00009889"/>
    </source>
</evidence>
<dbReference type="GO" id="GO:0005634">
    <property type="term" value="C:nucleus"/>
    <property type="evidence" value="ECO:0007669"/>
    <property type="project" value="UniProtKB-SubCell"/>
</dbReference>
<comment type="subcellular location">
    <subcellularLocation>
        <location evidence="1 9">Nucleus</location>
    </subcellularLocation>
</comment>
<dbReference type="AlphaFoldDB" id="G4TFT4"/>
<proteinExistence type="inferred from homology"/>
<dbReference type="InterPro" id="IPR044749">
    <property type="entry name" value="FANCM_DEXDc"/>
</dbReference>
<dbReference type="Proteomes" id="UP000007148">
    <property type="component" value="Unassembled WGS sequence"/>
</dbReference>
<dbReference type="EC" id="3.6.4.12" evidence="9"/>
<dbReference type="CDD" id="cd12091">
    <property type="entry name" value="FANCM_ID"/>
    <property type="match status" value="1"/>
</dbReference>
<dbReference type="GO" id="GO:0016887">
    <property type="term" value="F:ATP hydrolysis activity"/>
    <property type="evidence" value="ECO:0007669"/>
    <property type="project" value="RHEA"/>
</dbReference>
<feature type="compositionally biased region" description="Polar residues" evidence="10">
    <location>
        <begin position="771"/>
        <end position="788"/>
    </location>
</feature>
<feature type="compositionally biased region" description="Polar residues" evidence="10">
    <location>
        <begin position="1161"/>
        <end position="1172"/>
    </location>
</feature>
<dbReference type="PANTHER" id="PTHR14025:SF20">
    <property type="entry name" value="FANCONI ANEMIA GROUP M PROTEIN"/>
    <property type="match status" value="1"/>
</dbReference>
<dbReference type="eggNOG" id="KOG0354">
    <property type="taxonomic scope" value="Eukaryota"/>
</dbReference>
<comment type="similarity">
    <text evidence="2 9">Belongs to the DEAD box helicase family. DEAH subfamily. FANCM sub-subfamily.</text>
</comment>
<comment type="caution">
    <text evidence="13">The sequence shown here is derived from an EMBL/GenBank/DDBJ whole genome shotgun (WGS) entry which is preliminary data.</text>
</comment>
<keyword evidence="4" id="KW-0378">Hydrolase</keyword>
<dbReference type="GO" id="GO:0045003">
    <property type="term" value="P:double-strand break repair via synthesis-dependent strand annealing"/>
    <property type="evidence" value="ECO:0007669"/>
    <property type="project" value="TreeGrafter"/>
</dbReference>
<dbReference type="HOGENOM" id="CLU_002513_5_0_1"/>
<dbReference type="GO" id="GO:0009378">
    <property type="term" value="F:four-way junction helicase activity"/>
    <property type="evidence" value="ECO:0007669"/>
    <property type="project" value="TreeGrafter"/>
</dbReference>
<evidence type="ECO:0000256" key="1">
    <source>
        <dbReference type="ARBA" id="ARBA00004123"/>
    </source>
</evidence>
<dbReference type="Pfam" id="PF00270">
    <property type="entry name" value="DEAD"/>
    <property type="match status" value="1"/>
</dbReference>
<dbReference type="InterPro" id="IPR014001">
    <property type="entry name" value="Helicase_ATP-bd"/>
</dbReference>
<dbReference type="OMA" id="SVEMAYN"/>
<dbReference type="OrthoDB" id="164902at2759"/>
<evidence type="ECO:0000256" key="6">
    <source>
        <dbReference type="ARBA" id="ARBA00022840"/>
    </source>
</evidence>
<feature type="domain" description="Helicase ATP-binding" evidence="11">
    <location>
        <begin position="225"/>
        <end position="393"/>
    </location>
</feature>
<keyword evidence="7" id="KW-0539">Nucleus</keyword>
<evidence type="ECO:0000256" key="5">
    <source>
        <dbReference type="ARBA" id="ARBA00022806"/>
    </source>
</evidence>
<keyword evidence="5 13" id="KW-0347">Helicase</keyword>
<dbReference type="Gene3D" id="3.40.50.300">
    <property type="entry name" value="P-loop containing nucleotide triphosphate hydrolases"/>
    <property type="match status" value="2"/>
</dbReference>
<dbReference type="PROSITE" id="PS51194">
    <property type="entry name" value="HELICASE_CTER"/>
    <property type="match status" value="1"/>
</dbReference>
<feature type="domain" description="Helicase C-terminal" evidence="12">
    <location>
        <begin position="573"/>
        <end position="743"/>
    </location>
</feature>
<feature type="compositionally biased region" description="Basic residues" evidence="10">
    <location>
        <begin position="834"/>
        <end position="851"/>
    </location>
</feature>
<dbReference type="EMBL" id="CAFZ01000074">
    <property type="protein sequence ID" value="CCA70164.1"/>
    <property type="molecule type" value="Genomic_DNA"/>
</dbReference>
<dbReference type="PROSITE" id="PS51192">
    <property type="entry name" value="HELICASE_ATP_BIND_1"/>
    <property type="match status" value="1"/>
</dbReference>
<feature type="region of interest" description="Disordered" evidence="10">
    <location>
        <begin position="1074"/>
        <end position="1099"/>
    </location>
</feature>
<feature type="region of interest" description="Disordered" evidence="10">
    <location>
        <begin position="155"/>
        <end position="180"/>
    </location>
</feature>
<feature type="compositionally biased region" description="Acidic residues" evidence="10">
    <location>
        <begin position="799"/>
        <end position="812"/>
    </location>
</feature>
<dbReference type="GO" id="GO:0005524">
    <property type="term" value="F:ATP binding"/>
    <property type="evidence" value="ECO:0007669"/>
    <property type="project" value="UniProtKB-UniRule"/>
</dbReference>
<feature type="compositionally biased region" description="Polar residues" evidence="10">
    <location>
        <begin position="852"/>
        <end position="863"/>
    </location>
</feature>
<dbReference type="PANTHER" id="PTHR14025">
    <property type="entry name" value="FANCONI ANEMIA GROUP M FANCM FAMILY MEMBER"/>
    <property type="match status" value="1"/>
</dbReference>
<feature type="compositionally biased region" description="Acidic residues" evidence="10">
    <location>
        <begin position="870"/>
        <end position="879"/>
    </location>
</feature>
<dbReference type="FunFam" id="3.40.50.300:FF:000861">
    <property type="entry name" value="Fanconi anemia, complementation group M"/>
    <property type="match status" value="1"/>
</dbReference>
<evidence type="ECO:0000259" key="12">
    <source>
        <dbReference type="PROSITE" id="PS51194"/>
    </source>
</evidence>
<comment type="subunit">
    <text evidence="9">Interacts with the MHF histone-fold complex to form the FANCM-MHF complex.</text>
</comment>
<dbReference type="GO" id="GO:0043138">
    <property type="term" value="F:3'-5' DNA helicase activity"/>
    <property type="evidence" value="ECO:0007669"/>
    <property type="project" value="InterPro"/>
</dbReference>
<organism evidence="13 14">
    <name type="scientific">Serendipita indica (strain DSM 11827)</name>
    <name type="common">Root endophyte fungus</name>
    <name type="synonym">Piriformospora indica</name>
    <dbReference type="NCBI Taxonomy" id="1109443"/>
    <lineage>
        <taxon>Eukaryota</taxon>
        <taxon>Fungi</taxon>
        <taxon>Dikarya</taxon>
        <taxon>Basidiomycota</taxon>
        <taxon>Agaricomycotina</taxon>
        <taxon>Agaricomycetes</taxon>
        <taxon>Sebacinales</taxon>
        <taxon>Serendipitaceae</taxon>
        <taxon>Serendipita</taxon>
    </lineage>
</organism>
<dbReference type="Pfam" id="PF00271">
    <property type="entry name" value="Helicase_C"/>
    <property type="match status" value="1"/>
</dbReference>
<dbReference type="STRING" id="1109443.G4TFT4"/>
<dbReference type="SUPFAM" id="SSF52540">
    <property type="entry name" value="P-loop containing nucleoside triphosphate hydrolases"/>
    <property type="match status" value="1"/>
</dbReference>
<name>G4TFT4_SERID</name>
<keyword evidence="3" id="KW-0547">Nucleotide-binding</keyword>
<evidence type="ECO:0000313" key="14">
    <source>
        <dbReference type="Proteomes" id="UP000007148"/>
    </source>
</evidence>
<sequence>MSDYDDYFDSIDEQALAELDVVEATLNSCEIAPRPPVKSASNKPRISQASMDSEFGDLTLDLDDMDALEAAVSRPKADSTSRPGQSFNRTISGANDGWGFHTDSGGSLQTDLHGNILISEELEEPARQQRPRVPLLGQRLRKTKVWDQTAFAKTGWRSTKPPKGKGKARNDDGEEAEDEIDASALPSADFSLRPATSMHLEPDRISMREWIYPLNRDKREYQFNIVKASLFDNCLVAIPTGLGKTFIAGCVMLNYYRWFPEGKIIFVAPTKPLVAQQIEASHEVCGIPGTDAIELTGQTPRDVRQVLWKTKRVFYMTPQTLVNDLANQLVDPKHIILLVVDEAHKGTGDYAYTQIVRFMMATNPFFRLLALTATPGGKPEAVQVIVDSMHISHIEIRNEESMDVRQYMHHKTIREHVVVFDGELLKIRELLLKVMDRVLGPLRAKGILFYHDPAMVSAFVCQSAMGKLDNRSEGWAYKPLSDLGALARAYGYLMEHSVEMAYNSLQDFANGVKKSKPGSKQQNTKPSKVAQDPNFVACINEIERQRDFKKAFPTHPKMEKLRTLAIQHFANAEIVEEDKVLPGEQPAKSSTKMIVYCSFRECVDEITAMLNEQQPMIRAHRFIGQGIDKRGAKGVSQKEQLAVIKDFSAGKYNVIVSTSIGEEGLDIGEVECIVCYDAQKTAIRSLQRAGRTGRKKAGVVEVLLTKGRDDRNWATATAAYKEVQQSIVRGTDLELYGDVPRLLPDNVEPKCIEMRMECIPYVRDEPKRRGSGNTSRKSSSKTNATKQPGSRKRVREEIQEVEEEQEAEEDDPSSPKRKKKFVATDDDDEELLQPKRRTNKKALASTKHKNSAPRSSVPMTSFVSARMLAQEDDEDSDNDALDKLVAKHTQGDSIKPSKPSKAQKKAIPKQIPTKPAAMNWLLDSDSDESDPPPKPQPRNTVAEQNVPIDLTETEESDVELIEEVQISPPKSRPTVSNVNRRLVAKDVNTSSPEASFLLEKPAKRRVLPPPPADDSLELSSPVIRRLRRKGDEGDRRLMPPPRAPGAATADTNSKARGSGVKYSVLDKNEFLEMEAQHSGDEVDAGSSDSDGIAHSSDIEWLVDTSGTQAPSGYEQSVIYRQSLLTQAPNNAAPVFASRPVKTGFLGRGRASIGEPRRYGATGSSPMRSSDIDNYSLGSFVVEDDDQILEASSQDDDL</sequence>